<dbReference type="PIRSF" id="PIRSF037847">
    <property type="entry name" value="NiaR"/>
    <property type="match status" value="1"/>
</dbReference>
<feature type="binding site" evidence="1">
    <location>
        <position position="77"/>
    </location>
    <ligand>
        <name>Ni(2+)</name>
        <dbReference type="ChEBI" id="CHEBI:49786"/>
    </ligand>
</feature>
<dbReference type="InterPro" id="IPR036388">
    <property type="entry name" value="WH-like_DNA-bd_sf"/>
</dbReference>
<gene>
    <name evidence="4" type="ORF">KKC1_13800</name>
</gene>
<dbReference type="Pfam" id="PF08279">
    <property type="entry name" value="HTH_11"/>
    <property type="match status" value="1"/>
</dbReference>
<keyword evidence="1" id="KW-0479">Metal-binding</keyword>
<dbReference type="SUPFAM" id="SSF46785">
    <property type="entry name" value="Winged helix' DNA-binding domain"/>
    <property type="match status" value="1"/>
</dbReference>
<dbReference type="InterPro" id="IPR035922">
    <property type="entry name" value="3H_dom_sf"/>
</dbReference>
<dbReference type="EMBL" id="BDGJ01000063">
    <property type="protein sequence ID" value="GAW92222.1"/>
    <property type="molecule type" value="Genomic_DNA"/>
</dbReference>
<proteinExistence type="predicted"/>
<organism evidence="4 5">
    <name type="scientific">Calderihabitans maritimus</name>
    <dbReference type="NCBI Taxonomy" id="1246530"/>
    <lineage>
        <taxon>Bacteria</taxon>
        <taxon>Bacillati</taxon>
        <taxon>Bacillota</taxon>
        <taxon>Clostridia</taxon>
        <taxon>Neomoorellales</taxon>
        <taxon>Calderihabitantaceae</taxon>
        <taxon>Calderihabitans</taxon>
    </lineage>
</organism>
<feature type="domain" description="Helix-turn-helix type 11" evidence="3">
    <location>
        <begin position="6"/>
        <end position="58"/>
    </location>
</feature>
<protein>
    <submittedName>
        <fullName evidence="4">3H domain-containing protein</fullName>
    </submittedName>
</protein>
<evidence type="ECO:0000313" key="4">
    <source>
        <dbReference type="EMBL" id="GAW92222.1"/>
    </source>
</evidence>
<dbReference type="Proteomes" id="UP000197032">
    <property type="component" value="Unassembled WGS sequence"/>
</dbReference>
<dbReference type="InterPro" id="IPR036390">
    <property type="entry name" value="WH_DNA-bd_sf"/>
</dbReference>
<feature type="binding site" evidence="1">
    <location>
        <position position="85"/>
    </location>
    <ligand>
        <name>Ni(2+)</name>
        <dbReference type="ChEBI" id="CHEBI:49786"/>
    </ligand>
</feature>
<comment type="caution">
    <text evidence="4">The sequence shown here is derived from an EMBL/GenBank/DDBJ whole genome shotgun (WGS) entry which is preliminary data.</text>
</comment>
<feature type="binding site" evidence="1">
    <location>
        <position position="146"/>
    </location>
    <ligand>
        <name>Ni(2+)</name>
        <dbReference type="ChEBI" id="CHEBI:49786"/>
    </ligand>
</feature>
<dbReference type="PANTHER" id="PTHR40068:SF1">
    <property type="entry name" value="TRANSCRIPTION REPRESSOR NIAR-RELATED"/>
    <property type="match status" value="1"/>
</dbReference>
<dbReference type="InterPro" id="IPR026043">
    <property type="entry name" value="NadR"/>
</dbReference>
<dbReference type="InterPro" id="IPR013196">
    <property type="entry name" value="HTH_11"/>
</dbReference>
<dbReference type="Gene3D" id="3.30.1340.20">
    <property type="entry name" value="3H domain"/>
    <property type="match status" value="1"/>
</dbReference>
<dbReference type="Pfam" id="PF02829">
    <property type="entry name" value="3H"/>
    <property type="match status" value="1"/>
</dbReference>
<keyword evidence="5" id="KW-1185">Reference proteome</keyword>
<evidence type="ECO:0000259" key="3">
    <source>
        <dbReference type="Pfam" id="PF08279"/>
    </source>
</evidence>
<keyword evidence="1" id="KW-0533">Nickel</keyword>
<dbReference type="InterPro" id="IPR004173">
    <property type="entry name" value="3H_domain"/>
</dbReference>
<evidence type="ECO:0000259" key="2">
    <source>
        <dbReference type="Pfam" id="PF02829"/>
    </source>
</evidence>
<dbReference type="PANTHER" id="PTHR40068">
    <property type="entry name" value="TRANSCRIPTION REPRESSOR NIAR-RELATED"/>
    <property type="match status" value="1"/>
</dbReference>
<feature type="binding site" evidence="1">
    <location>
        <position position="144"/>
    </location>
    <ligand>
        <name>Ni(2+)</name>
        <dbReference type="ChEBI" id="CHEBI:49786"/>
    </ligand>
</feature>
<evidence type="ECO:0000313" key="5">
    <source>
        <dbReference type="Proteomes" id="UP000197032"/>
    </source>
</evidence>
<dbReference type="AlphaFoldDB" id="A0A1Z5HRR9"/>
<dbReference type="OrthoDB" id="9792661at2"/>
<feature type="domain" description="3H" evidence="2">
    <location>
        <begin position="73"/>
        <end position="169"/>
    </location>
</feature>
<sequence length="178" mass="20189">MDAETRRKNILELLKQSSEPITGSELAQRFSVSRQVIVQDIAILRAAGQTIIATPQGYLIPDVFAQNKLTRTFACRHTEDKLERELQIMVDCGGKVLDVIVEHPLYGELKGMLMLDSRSDIEEFLYNFRQSKARLLSALTYGIHLHTVEAPSVEVFERIEEALAEEGILLNRIEDNFS</sequence>
<reference evidence="5" key="1">
    <citation type="journal article" date="2017" name="Appl. Environ. Microbiol.">
        <title>Genomic analysis of Calderihabitans maritimus KKC1, a thermophilic hydrogenogenic carboxydotrophic bacterium isolated from marine sediment.</title>
        <authorList>
            <person name="Omae K."/>
            <person name="Yoneda Y."/>
            <person name="Fukuyama Y."/>
            <person name="Yoshida T."/>
            <person name="Sako Y."/>
        </authorList>
    </citation>
    <scope>NUCLEOTIDE SEQUENCE [LARGE SCALE GENOMIC DNA]</scope>
    <source>
        <strain evidence="5">KKC1</strain>
    </source>
</reference>
<dbReference type="RefSeq" id="WP_088553624.1">
    <property type="nucleotide sequence ID" value="NZ_BDGJ01000063.1"/>
</dbReference>
<accession>A0A1Z5HRR9</accession>
<dbReference type="GO" id="GO:0046872">
    <property type="term" value="F:metal ion binding"/>
    <property type="evidence" value="ECO:0007669"/>
    <property type="project" value="UniProtKB-KW"/>
</dbReference>
<name>A0A1Z5HRR9_9FIRM</name>
<dbReference type="Gene3D" id="1.10.10.10">
    <property type="entry name" value="Winged helix-like DNA-binding domain superfamily/Winged helix DNA-binding domain"/>
    <property type="match status" value="1"/>
</dbReference>
<evidence type="ECO:0000256" key="1">
    <source>
        <dbReference type="PIRSR" id="PIRSR037847-1"/>
    </source>
</evidence>
<dbReference type="SUPFAM" id="SSF75500">
    <property type="entry name" value="Putative transcriptional regulator TM1602, C-terminal domain"/>
    <property type="match status" value="1"/>
</dbReference>